<feature type="region of interest" description="Disordered" evidence="7">
    <location>
        <begin position="1"/>
        <end position="53"/>
    </location>
</feature>
<protein>
    <recommendedName>
        <fullName evidence="8">THD domain-containing protein</fullName>
    </recommendedName>
</protein>
<evidence type="ECO:0000259" key="8">
    <source>
        <dbReference type="Pfam" id="PF00229"/>
    </source>
</evidence>
<evidence type="ECO:0000256" key="2">
    <source>
        <dbReference type="ARBA" id="ARBA00008670"/>
    </source>
</evidence>
<evidence type="ECO:0000256" key="3">
    <source>
        <dbReference type="ARBA" id="ARBA00022514"/>
    </source>
</evidence>
<evidence type="ECO:0000313" key="9">
    <source>
        <dbReference type="EMBL" id="CAL8114102.1"/>
    </source>
</evidence>
<dbReference type="PANTHER" id="PTHR15151">
    <property type="entry name" value="PROTEIN EIGER"/>
    <property type="match status" value="1"/>
</dbReference>
<evidence type="ECO:0000256" key="7">
    <source>
        <dbReference type="SAM" id="MobiDB-lite"/>
    </source>
</evidence>
<organism evidence="9 10">
    <name type="scientific">Orchesella dallaii</name>
    <dbReference type="NCBI Taxonomy" id="48710"/>
    <lineage>
        <taxon>Eukaryota</taxon>
        <taxon>Metazoa</taxon>
        <taxon>Ecdysozoa</taxon>
        <taxon>Arthropoda</taxon>
        <taxon>Hexapoda</taxon>
        <taxon>Collembola</taxon>
        <taxon>Entomobryomorpha</taxon>
        <taxon>Entomobryoidea</taxon>
        <taxon>Orchesellidae</taxon>
        <taxon>Orchesellinae</taxon>
        <taxon>Orchesella</taxon>
    </lineage>
</organism>
<accession>A0ABP1QXL5</accession>
<dbReference type="Gene3D" id="2.60.120.40">
    <property type="match status" value="1"/>
</dbReference>
<dbReference type="InterPro" id="IPR006052">
    <property type="entry name" value="TNF_dom"/>
</dbReference>
<evidence type="ECO:0000256" key="6">
    <source>
        <dbReference type="ARBA" id="ARBA00023180"/>
    </source>
</evidence>
<name>A0ABP1QXL5_9HEXA</name>
<dbReference type="InterPro" id="IPR008983">
    <property type="entry name" value="Tumour_necrosis_fac-like_dom"/>
</dbReference>
<gene>
    <name evidence="9" type="ORF">ODALV1_LOCUS16313</name>
</gene>
<dbReference type="PANTHER" id="PTHR15151:SF24">
    <property type="entry name" value="A PROLIFERATION-INDUCING LIGAND-LIKE PROTEIN-RELATED"/>
    <property type="match status" value="1"/>
</dbReference>
<comment type="caution">
    <text evidence="9">The sequence shown here is derived from an EMBL/GenBank/DDBJ whole genome shotgun (WGS) entry which is preliminary data.</text>
</comment>
<comment type="similarity">
    <text evidence="2">Belongs to the tumor necrosis factor family.</text>
</comment>
<dbReference type="SUPFAM" id="SSF49842">
    <property type="entry name" value="TNF-like"/>
    <property type="match status" value="1"/>
</dbReference>
<keyword evidence="6" id="KW-0325">Glycoprotein</keyword>
<feature type="domain" description="THD" evidence="8">
    <location>
        <begin position="482"/>
        <end position="585"/>
    </location>
</feature>
<evidence type="ECO:0000256" key="1">
    <source>
        <dbReference type="ARBA" id="ARBA00004613"/>
    </source>
</evidence>
<feature type="compositionally biased region" description="Polar residues" evidence="7">
    <location>
        <begin position="28"/>
        <end position="42"/>
    </location>
</feature>
<proteinExistence type="inferred from homology"/>
<dbReference type="Proteomes" id="UP001642540">
    <property type="component" value="Unassembled WGS sequence"/>
</dbReference>
<evidence type="ECO:0000256" key="5">
    <source>
        <dbReference type="ARBA" id="ARBA00023157"/>
    </source>
</evidence>
<reference evidence="9 10" key="1">
    <citation type="submission" date="2024-08" db="EMBL/GenBank/DDBJ databases">
        <authorList>
            <person name="Cucini C."/>
            <person name="Frati F."/>
        </authorList>
    </citation>
    <scope>NUCLEOTIDE SEQUENCE [LARGE SCALE GENOMIC DNA]</scope>
</reference>
<feature type="region of interest" description="Disordered" evidence="7">
    <location>
        <begin position="152"/>
        <end position="179"/>
    </location>
</feature>
<dbReference type="InterPro" id="IPR051748">
    <property type="entry name" value="TNF_Ligand_Superfamily"/>
</dbReference>
<keyword evidence="3" id="KW-0202">Cytokine</keyword>
<keyword evidence="10" id="KW-1185">Reference proteome</keyword>
<dbReference type="EMBL" id="CAXLJM020000049">
    <property type="protein sequence ID" value="CAL8114102.1"/>
    <property type="molecule type" value="Genomic_DNA"/>
</dbReference>
<comment type="subcellular location">
    <subcellularLocation>
        <location evidence="1">Secreted</location>
    </subcellularLocation>
</comment>
<evidence type="ECO:0000313" key="10">
    <source>
        <dbReference type="Proteomes" id="UP001642540"/>
    </source>
</evidence>
<sequence length="588" mass="65625">MHAPLDLMNEAHMHKSKGITITKDRKTTGNTASDTGESQENETAPVAERPSTHLRPLSILSSLSFLKLRSSDARQRTNGFQNGTCELTEEEVVLFQEKLNTTTEYTNPIEKTRKAEINPNKLHDNLKAHSNTQNAHVVKDFYANVLSSKPNTTYKNHSNNLDSEEVSTQAQQSKSGYNQVNSEQVSNIYGSVGSTVGFTGSFALYNSDRKCDKGRDLMMKEQAVSLHNFDGDLKLARNTAGVNPPKSWWRFEGGTFLEVRASHLLKLVCLLMIITIVITFTFHSRIRQLEVQKAEVLHELNGVKLHLEILIERMDTVVSLAIPAKSTRATGINFDKGEEYTRHETLIDADVEENLEKVEAARNGKRVLVKRSAAAAGRTTKELQYPSSSISFNALSNGSAAFDPVVDAWSTGVTPKDENLKSSKGGVRAAYLQIDGTSVNIKKPKLELIGPWYLPERGDEIGFNDLWYNNLALDANGTAVQFEESGLYMIYSQVFYQLQRSPGSNPSPLGYRIYLKKNGNNSFRRAMPIAECVPSFPTTVYQTCFTQVTWFVEAQDEIYLEHFTESLPMIDALRSGQTFLGIVQLSTN</sequence>
<dbReference type="Pfam" id="PF00229">
    <property type="entry name" value="TNF"/>
    <property type="match status" value="1"/>
</dbReference>
<keyword evidence="4" id="KW-0964">Secreted</keyword>
<evidence type="ECO:0000256" key="4">
    <source>
        <dbReference type="ARBA" id="ARBA00022525"/>
    </source>
</evidence>
<keyword evidence="5" id="KW-1015">Disulfide bond</keyword>